<dbReference type="PANTHER" id="PTHR34404">
    <property type="entry name" value="REGULATORY PROTEIN, FMDB FAMILY"/>
    <property type="match status" value="1"/>
</dbReference>
<evidence type="ECO:0000259" key="1">
    <source>
        <dbReference type="SMART" id="SM00834"/>
    </source>
</evidence>
<dbReference type="NCBIfam" id="TIGR02605">
    <property type="entry name" value="CxxC_CxxC_SSSS"/>
    <property type="match status" value="1"/>
</dbReference>
<protein>
    <submittedName>
        <fullName evidence="2">CxxC_CxxC_SSSS, putative regulatory protein, FmdB family</fullName>
    </submittedName>
</protein>
<evidence type="ECO:0000313" key="2">
    <source>
        <dbReference type="EMBL" id="CAB4149152.1"/>
    </source>
</evidence>
<dbReference type="SMART" id="SM00834">
    <property type="entry name" value="CxxC_CXXC_SSSS"/>
    <property type="match status" value="1"/>
</dbReference>
<accession>A0A6J5MRQ3</accession>
<dbReference type="InterPro" id="IPR013429">
    <property type="entry name" value="Regulatory_FmdB_Zinc_ribbon"/>
</dbReference>
<dbReference type="Pfam" id="PF09723">
    <property type="entry name" value="Zn_ribbon_8"/>
    <property type="match status" value="1"/>
</dbReference>
<organism evidence="2">
    <name type="scientific">uncultured Caudovirales phage</name>
    <dbReference type="NCBI Taxonomy" id="2100421"/>
    <lineage>
        <taxon>Viruses</taxon>
        <taxon>Duplodnaviria</taxon>
        <taxon>Heunggongvirae</taxon>
        <taxon>Uroviricota</taxon>
        <taxon>Caudoviricetes</taxon>
        <taxon>Peduoviridae</taxon>
        <taxon>Maltschvirus</taxon>
        <taxon>Maltschvirus maltsch</taxon>
    </lineage>
</organism>
<sequence>MPTYEYDCLNCDKVFEVVKSMSDDGPEFCDACGSKLNRVWSVGGVTFKGSGWGRDGNND</sequence>
<dbReference type="PANTHER" id="PTHR34404:SF2">
    <property type="entry name" value="CONSERVED SERINE RICH PROTEIN"/>
    <property type="match status" value="1"/>
</dbReference>
<feature type="domain" description="Putative regulatory protein FmdB zinc ribbon" evidence="1">
    <location>
        <begin position="1"/>
        <end position="41"/>
    </location>
</feature>
<name>A0A6J5MRQ3_9CAUD</name>
<reference evidence="2" key="1">
    <citation type="submission" date="2020-04" db="EMBL/GenBank/DDBJ databases">
        <authorList>
            <person name="Chiriac C."/>
            <person name="Salcher M."/>
            <person name="Ghai R."/>
            <person name="Kavagutti S V."/>
        </authorList>
    </citation>
    <scope>NUCLEOTIDE SEQUENCE</scope>
</reference>
<dbReference type="EMBL" id="LR796499">
    <property type="protein sequence ID" value="CAB4149152.1"/>
    <property type="molecule type" value="Genomic_DNA"/>
</dbReference>
<proteinExistence type="predicted"/>
<gene>
    <name evidence="2" type="ORF">UFOVP536_48</name>
</gene>